<evidence type="ECO:0000313" key="2">
    <source>
        <dbReference type="Proteomes" id="UP000251717"/>
    </source>
</evidence>
<organism evidence="1 2">
    <name type="scientific">Methanobrevibacter thaueri</name>
    <dbReference type="NCBI Taxonomy" id="190975"/>
    <lineage>
        <taxon>Archaea</taxon>
        <taxon>Methanobacteriati</taxon>
        <taxon>Methanobacteriota</taxon>
        <taxon>Methanomada group</taxon>
        <taxon>Methanobacteria</taxon>
        <taxon>Methanobacteriales</taxon>
        <taxon>Methanobacteriaceae</taxon>
        <taxon>Methanobrevibacter</taxon>
    </lineage>
</organism>
<dbReference type="OrthoDB" id="71598at2157"/>
<keyword evidence="2" id="KW-1185">Reference proteome</keyword>
<dbReference type="Proteomes" id="UP000251717">
    <property type="component" value="Unassembled WGS sequence"/>
</dbReference>
<evidence type="ECO:0000313" key="1">
    <source>
        <dbReference type="EMBL" id="PWB86493.1"/>
    </source>
</evidence>
<comment type="caution">
    <text evidence="1">The sequence shown here is derived from an EMBL/GenBank/DDBJ whole genome shotgun (WGS) entry which is preliminary data.</text>
</comment>
<dbReference type="EMBL" id="MZGS01000024">
    <property type="protein sequence ID" value="PWB86493.1"/>
    <property type="molecule type" value="Genomic_DNA"/>
</dbReference>
<dbReference type="InterPro" id="IPR013783">
    <property type="entry name" value="Ig-like_fold"/>
</dbReference>
<name>A0A315XM99_9EURY</name>
<accession>A0A315XM99</accession>
<dbReference type="RefSeq" id="WP_133241946.1">
    <property type="nucleotide sequence ID" value="NZ_MZGS01000024.1"/>
</dbReference>
<dbReference type="AlphaFoldDB" id="A0A315XM99"/>
<evidence type="ECO:0008006" key="3">
    <source>
        <dbReference type="Google" id="ProtNLM"/>
    </source>
</evidence>
<proteinExistence type="predicted"/>
<reference evidence="1 2" key="1">
    <citation type="submission" date="2017-03" db="EMBL/GenBank/DDBJ databases">
        <title>Genome sequence of Methanobrevibacter thaueri.</title>
        <authorList>
            <person name="Poehlein A."/>
            <person name="Seedorf H."/>
            <person name="Daniel R."/>
        </authorList>
    </citation>
    <scope>NUCLEOTIDE SEQUENCE [LARGE SCALE GENOMIC DNA]</scope>
    <source>
        <strain evidence="1 2">DSM 11995</strain>
    </source>
</reference>
<dbReference type="Gene3D" id="2.60.40.10">
    <property type="entry name" value="Immunoglobulins"/>
    <property type="match status" value="1"/>
</dbReference>
<protein>
    <recommendedName>
        <fullName evidence="3">Bacterial Ig-like domain (Group 1)</fullName>
    </recommendedName>
</protein>
<gene>
    <name evidence="1" type="ORF">MBBTH_14760</name>
</gene>
<sequence length="1131" mass="123908">MKFKKSNILLIVIAIFLLMSIGSVCASENITDNGDIDIADDGTNVVLSDTDDNVADDSNQEKTNTTIVTEKEKYEFKQDSNKNFSVYVKDNKTDNIDVNKSDLTVSNGNKSVSFDYASSIITITEALPVGNYNLTINYLGNEIYFNSTKVIEVGIYGNNTIETVTSVVCNGKDIEIPVTINNGLENITNLIKDNFNLTLVYTNETGNVSNMSITDFNIENGKIKFTTNVAFIAANLTIDYVNATEPKTVIIKISTEVQANVSKDKFESEEIKNISIEIIDGQGNLLNISKNDLKVFDNGNEITNFKYNNSNITLDLDVGVHNITIVYKGNVTYNESKTQVVMKVYGNHTLEVPEVVVSNGTTVEIPIKLTDGVDDFTSLLNSSNTNVTLKYNETNVTVDVDWNPVKDTHKFTFDLNRIVPTTLVINYTDENGKSIIKNVAIKFSTQVQIIPETVNITEGENATFIVTVIGADGKRINITKENLTITKSVANNKFNETTGNLTLIGLTRGVYDLTITFKGNDLNNTSKANVIINVRGAPEIITNGTSINVNSTKKGEIQIINITNGVDTLDFTKDDLNLTVTYKDGNETKNITIEWNLVNGTVAFTLENANFTTANLTIAYNKTTIKNITLNRIYNVIIEAVNTVNEYHDGNFTFKVTDVDDSTTSLKGKTLSLTFKGNIQTGFSTTIDENNIGSYKTANLYVFDQSGGGLSMKQLEVGNYTVEMSVSGALKATKLTTNITVKKANIKIEIAPYKEYYGSDKNITITVTNANSGLAVPGIILRLDMPQTSGKTYYLQTNSDGVGRISAKGLIGGDYDLTVSNNDTKNMNNASTKTTVTVMKIPVKIAASGLTVYYNTGATATIKVTKDGKPVSGMYLLVRLYTTSTKYDDYLFQTNSKGQVSFSASLTVGKHKMIINSADNRYGASQVTKTITVKKASAKITAKKVTDYYKGAKYFTVKLTNTKNKKPIYAAKLNIKVFVSKNRYYNYNGNTGANGEIRLSLETLKPGTYKVVVSGADSKDFTAKEVTSKIVIKKAPAKLTPKKLTAKKGAKKYFKVTVKNKKTKKVIKGVKVKIKVYTGKKAKTFTAKTNAKGIAKILTNKLKVGKHKVVVASADKYVTAKKAKSTIKITK</sequence>